<comment type="caution">
    <text evidence="3">The sequence shown here is derived from an EMBL/GenBank/DDBJ whole genome shotgun (WGS) entry which is preliminary data.</text>
</comment>
<feature type="compositionally biased region" description="Acidic residues" evidence="2">
    <location>
        <begin position="189"/>
        <end position="199"/>
    </location>
</feature>
<accession>A0AAD4LF11</accession>
<organism evidence="3 4">
    <name type="scientific">Lactarius akahatsu</name>
    <dbReference type="NCBI Taxonomy" id="416441"/>
    <lineage>
        <taxon>Eukaryota</taxon>
        <taxon>Fungi</taxon>
        <taxon>Dikarya</taxon>
        <taxon>Basidiomycota</taxon>
        <taxon>Agaricomycotina</taxon>
        <taxon>Agaricomycetes</taxon>
        <taxon>Russulales</taxon>
        <taxon>Russulaceae</taxon>
        <taxon>Lactarius</taxon>
    </lineage>
</organism>
<sequence>MALMTLQQFASALQEAQKLAVQLERDEAQQNLKRKTPKTYLGNSRMTLYRCEKACKLLASEGFLDIRSFMELKAREQEERKSTTANQMMSGGPMEGNEDDTKIIVLLGLVDRAQYQSGDNNKGSNVASNVEGPDLVAPTQHEHAKEEESDGEAEGPREGGNRAIVYSVSHGTAEIHGPGRVAFTRCEYAEEEEEEESSEGSEGPKELLASHARSSHAAEESVDGNAPHLTNYVQDEHKTDGGNMDMDEDDTHSSHEATSQGASNWVSDRNDGGDNKITCHNPSIVPSIGKVSESSQFLISHLMFQILLLIPFEDSRLRIDHAIITTD</sequence>
<feature type="region of interest" description="Disordered" evidence="2">
    <location>
        <begin position="139"/>
        <end position="159"/>
    </location>
</feature>
<evidence type="ECO:0000256" key="2">
    <source>
        <dbReference type="SAM" id="MobiDB-lite"/>
    </source>
</evidence>
<feature type="coiled-coil region" evidence="1">
    <location>
        <begin position="6"/>
        <end position="33"/>
    </location>
</feature>
<dbReference type="Proteomes" id="UP001201163">
    <property type="component" value="Unassembled WGS sequence"/>
</dbReference>
<evidence type="ECO:0000313" key="3">
    <source>
        <dbReference type="EMBL" id="KAH8989994.1"/>
    </source>
</evidence>
<proteinExistence type="predicted"/>
<keyword evidence="4" id="KW-1185">Reference proteome</keyword>
<protein>
    <submittedName>
        <fullName evidence="3">Uncharacterized protein</fullName>
    </submittedName>
</protein>
<keyword evidence="1" id="KW-0175">Coiled coil</keyword>
<feature type="region of interest" description="Disordered" evidence="2">
    <location>
        <begin position="188"/>
        <end position="278"/>
    </location>
</feature>
<feature type="compositionally biased region" description="Polar residues" evidence="2">
    <location>
        <begin position="256"/>
        <end position="267"/>
    </location>
</feature>
<reference evidence="3" key="1">
    <citation type="submission" date="2022-01" db="EMBL/GenBank/DDBJ databases">
        <title>Comparative genomics reveals a dynamic genome evolution in the ectomycorrhizal milk-cap (Lactarius) mushrooms.</title>
        <authorList>
            <consortium name="DOE Joint Genome Institute"/>
            <person name="Lebreton A."/>
            <person name="Tang N."/>
            <person name="Kuo A."/>
            <person name="LaButti K."/>
            <person name="Drula E."/>
            <person name="Barry K."/>
            <person name="Clum A."/>
            <person name="Lipzen A."/>
            <person name="Mousain D."/>
            <person name="Ng V."/>
            <person name="Wang R."/>
            <person name="Wang X."/>
            <person name="Dai Y."/>
            <person name="Henrissat B."/>
            <person name="Grigoriev I.V."/>
            <person name="Guerin-Laguette A."/>
            <person name="Yu F."/>
            <person name="Martin F.M."/>
        </authorList>
    </citation>
    <scope>NUCLEOTIDE SEQUENCE</scope>
    <source>
        <strain evidence="3">QP</strain>
    </source>
</reference>
<dbReference type="AlphaFoldDB" id="A0AAD4LF11"/>
<evidence type="ECO:0000256" key="1">
    <source>
        <dbReference type="SAM" id="Coils"/>
    </source>
</evidence>
<dbReference type="EMBL" id="JAKELL010000033">
    <property type="protein sequence ID" value="KAH8989994.1"/>
    <property type="molecule type" value="Genomic_DNA"/>
</dbReference>
<evidence type="ECO:0000313" key="4">
    <source>
        <dbReference type="Proteomes" id="UP001201163"/>
    </source>
</evidence>
<gene>
    <name evidence="3" type="ORF">EDB92DRAFT_1816970</name>
</gene>
<feature type="region of interest" description="Disordered" evidence="2">
    <location>
        <begin position="75"/>
        <end position="98"/>
    </location>
</feature>
<name>A0AAD4LF11_9AGAM</name>